<keyword evidence="2" id="KW-1185">Reference proteome</keyword>
<dbReference type="Proteomes" id="UP000076858">
    <property type="component" value="Unassembled WGS sequence"/>
</dbReference>
<dbReference type="AlphaFoldDB" id="A0A164U1G8"/>
<dbReference type="EMBL" id="LRGB01001643">
    <property type="protein sequence ID" value="KZS10969.1"/>
    <property type="molecule type" value="Genomic_DNA"/>
</dbReference>
<accession>A0A164U1G8</accession>
<name>A0A164U1G8_9CRUS</name>
<protein>
    <submittedName>
        <fullName evidence="1">Uncharacterized protein</fullName>
    </submittedName>
</protein>
<proteinExistence type="predicted"/>
<evidence type="ECO:0000313" key="2">
    <source>
        <dbReference type="Proteomes" id="UP000076858"/>
    </source>
</evidence>
<gene>
    <name evidence="1" type="ORF">APZ42_024439</name>
</gene>
<comment type="caution">
    <text evidence="1">The sequence shown here is derived from an EMBL/GenBank/DDBJ whole genome shotgun (WGS) entry which is preliminary data.</text>
</comment>
<evidence type="ECO:0000313" key="1">
    <source>
        <dbReference type="EMBL" id="KZS10969.1"/>
    </source>
</evidence>
<reference evidence="1 2" key="1">
    <citation type="submission" date="2016-03" db="EMBL/GenBank/DDBJ databases">
        <title>EvidentialGene: Evidence-directed Construction of Genes on Genomes.</title>
        <authorList>
            <person name="Gilbert D.G."/>
            <person name="Choi J.-H."/>
            <person name="Mockaitis K."/>
            <person name="Colbourne J."/>
            <person name="Pfrender M."/>
        </authorList>
    </citation>
    <scope>NUCLEOTIDE SEQUENCE [LARGE SCALE GENOMIC DNA]</scope>
    <source>
        <strain evidence="1 2">Xinb3</strain>
        <tissue evidence="1">Complete organism</tissue>
    </source>
</reference>
<organism evidence="1 2">
    <name type="scientific">Daphnia magna</name>
    <dbReference type="NCBI Taxonomy" id="35525"/>
    <lineage>
        <taxon>Eukaryota</taxon>
        <taxon>Metazoa</taxon>
        <taxon>Ecdysozoa</taxon>
        <taxon>Arthropoda</taxon>
        <taxon>Crustacea</taxon>
        <taxon>Branchiopoda</taxon>
        <taxon>Diplostraca</taxon>
        <taxon>Cladocera</taxon>
        <taxon>Anomopoda</taxon>
        <taxon>Daphniidae</taxon>
        <taxon>Daphnia</taxon>
    </lineage>
</organism>
<sequence length="60" mass="6600">MSCFLTAFRLTKCHSPRKKPIGNPLGVWFVASSLIDSPSCLSSFLLLCVCSSLVGLPFHW</sequence>